<dbReference type="Gene3D" id="3.30.300.30">
    <property type="match status" value="1"/>
</dbReference>
<evidence type="ECO:0000259" key="3">
    <source>
        <dbReference type="Pfam" id="PF13193"/>
    </source>
</evidence>
<dbReference type="OMA" id="IFMANTV"/>
<evidence type="ECO:0000313" key="5">
    <source>
        <dbReference type="EMBL" id="EGC30406.1"/>
    </source>
</evidence>
<feature type="domain" description="AMP-binding enzyme C-terminal" evidence="3">
    <location>
        <begin position="521"/>
        <end position="588"/>
    </location>
</feature>
<evidence type="ECO:0000259" key="2">
    <source>
        <dbReference type="Pfam" id="PF00501"/>
    </source>
</evidence>
<dbReference type="InParanoid" id="F1A074"/>
<dbReference type="Proteomes" id="UP000001064">
    <property type="component" value="Unassembled WGS sequence"/>
</dbReference>
<accession>F1A074</accession>
<dbReference type="PANTHER" id="PTHR43347:SF3">
    <property type="entry name" value="ACYL-COA SYNTHETASE SHORT-CHAIN FAMILY MEMBER 3, MITOCHONDRIAL"/>
    <property type="match status" value="1"/>
</dbReference>
<dbReference type="Pfam" id="PF13193">
    <property type="entry name" value="AMP-binding_C"/>
    <property type="match status" value="1"/>
</dbReference>
<dbReference type="InterPro" id="IPR045851">
    <property type="entry name" value="AMP-bd_C_sf"/>
</dbReference>
<dbReference type="OrthoDB" id="10253869at2759"/>
<dbReference type="KEGG" id="dpp:DICPUDRAFT_83657"/>
<dbReference type="InterPro" id="IPR000873">
    <property type="entry name" value="AMP-dep_synth/lig_dom"/>
</dbReference>
<name>F1A074_DICPU</name>
<protein>
    <recommendedName>
        <fullName evidence="7">AMP-dependent synthetase/ligase domain-containing protein</fullName>
    </recommendedName>
</protein>
<evidence type="ECO:0000313" key="6">
    <source>
        <dbReference type="Proteomes" id="UP000001064"/>
    </source>
</evidence>
<dbReference type="GeneID" id="10510612"/>
<dbReference type="RefSeq" id="XP_003293074.1">
    <property type="nucleotide sequence ID" value="XM_003293026.1"/>
</dbReference>
<dbReference type="Pfam" id="PF16177">
    <property type="entry name" value="ACAS_N"/>
    <property type="match status" value="1"/>
</dbReference>
<proteinExistence type="inferred from homology"/>
<gene>
    <name evidence="5" type="ORF">DICPUDRAFT_83657</name>
</gene>
<evidence type="ECO:0000256" key="1">
    <source>
        <dbReference type="ARBA" id="ARBA00006432"/>
    </source>
</evidence>
<dbReference type="Gene3D" id="3.40.50.12780">
    <property type="entry name" value="N-terminal domain of ligase-like"/>
    <property type="match status" value="1"/>
</dbReference>
<comment type="similarity">
    <text evidence="1">Belongs to the ATP-dependent AMP-binding enzyme family.</text>
</comment>
<dbReference type="GO" id="GO:0050218">
    <property type="term" value="F:propionate-CoA ligase activity"/>
    <property type="evidence" value="ECO:0000318"/>
    <property type="project" value="GO_Central"/>
</dbReference>
<evidence type="ECO:0000259" key="4">
    <source>
        <dbReference type="Pfam" id="PF16177"/>
    </source>
</evidence>
<dbReference type="SUPFAM" id="SSF56801">
    <property type="entry name" value="Acetyl-CoA synthetase-like"/>
    <property type="match status" value="1"/>
</dbReference>
<reference evidence="6" key="1">
    <citation type="journal article" date="2011" name="Genome Biol.">
        <title>Comparative genomics of the social amoebae Dictyostelium discoideum and Dictyostelium purpureum.</title>
        <authorList>
            <consortium name="US DOE Joint Genome Institute (JGI-PGF)"/>
            <person name="Sucgang R."/>
            <person name="Kuo A."/>
            <person name="Tian X."/>
            <person name="Salerno W."/>
            <person name="Parikh A."/>
            <person name="Feasley C.L."/>
            <person name="Dalin E."/>
            <person name="Tu H."/>
            <person name="Huang E."/>
            <person name="Barry K."/>
            <person name="Lindquist E."/>
            <person name="Shapiro H."/>
            <person name="Bruce D."/>
            <person name="Schmutz J."/>
            <person name="Salamov A."/>
            <person name="Fey P."/>
            <person name="Gaudet P."/>
            <person name="Anjard C."/>
            <person name="Babu M.M."/>
            <person name="Basu S."/>
            <person name="Bushmanova Y."/>
            <person name="van der Wel H."/>
            <person name="Katoh-Kurasawa M."/>
            <person name="Dinh C."/>
            <person name="Coutinho P.M."/>
            <person name="Saito T."/>
            <person name="Elias M."/>
            <person name="Schaap P."/>
            <person name="Kay R.R."/>
            <person name="Henrissat B."/>
            <person name="Eichinger L."/>
            <person name="Rivero F."/>
            <person name="Putnam N.H."/>
            <person name="West C.M."/>
            <person name="Loomis W.F."/>
            <person name="Chisholm R.L."/>
            <person name="Shaulsky G."/>
            <person name="Strassmann J.E."/>
            <person name="Queller D.C."/>
            <person name="Kuspa A."/>
            <person name="Grigoriev I.V."/>
        </authorList>
    </citation>
    <scope>NUCLEOTIDE SEQUENCE [LARGE SCALE GENOMIC DNA]</scope>
    <source>
        <strain evidence="6">QSDP1</strain>
    </source>
</reference>
<dbReference type="EMBL" id="GL871332">
    <property type="protein sequence ID" value="EGC30406.1"/>
    <property type="molecule type" value="Genomic_DNA"/>
</dbReference>
<dbReference type="eggNOG" id="KOG1175">
    <property type="taxonomic scope" value="Eukaryota"/>
</dbReference>
<keyword evidence="6" id="KW-1185">Reference proteome</keyword>
<dbReference type="InterPro" id="IPR042099">
    <property type="entry name" value="ANL_N_sf"/>
</dbReference>
<dbReference type="PANTHER" id="PTHR43347">
    <property type="entry name" value="ACYL-COA SYNTHETASE"/>
    <property type="match status" value="1"/>
</dbReference>
<evidence type="ECO:0008006" key="7">
    <source>
        <dbReference type="Google" id="ProtNLM"/>
    </source>
</evidence>
<dbReference type="PROSITE" id="PS00455">
    <property type="entry name" value="AMP_BINDING"/>
    <property type="match status" value="1"/>
</dbReference>
<feature type="domain" description="Acetyl-coenzyme A synthetase N-terminal" evidence="4">
    <location>
        <begin position="12"/>
        <end position="66"/>
    </location>
</feature>
<dbReference type="InterPro" id="IPR025110">
    <property type="entry name" value="AMP-bd_C"/>
</dbReference>
<dbReference type="VEuPathDB" id="AmoebaDB:DICPUDRAFT_83657"/>
<dbReference type="InterPro" id="IPR020845">
    <property type="entry name" value="AMP-binding_CS"/>
</dbReference>
<dbReference type="AlphaFoldDB" id="F1A074"/>
<feature type="domain" description="AMP-dependent synthetase/ligase" evidence="2">
    <location>
        <begin position="81"/>
        <end position="457"/>
    </location>
</feature>
<dbReference type="InterPro" id="IPR032387">
    <property type="entry name" value="ACAS_N"/>
</dbReference>
<sequence>MQGLKLSDPFNYENDIKYSKNSSVSFWNDVATKYVHWDKMYENVYEEIIDKEVWFNGGMLNTCYNALDVHLNDEELREEIALVHVCASKGLQYEISYKDLHHKVCVFSRALKNLGIVKGDTVVIYMHNSIELVIAMLACARLGAIHSVVFGGYLSNSLADRIDHCKPKILIISNYGFVIDKVHQYIPLVKKAIELTKHKPSSVIVFNRKDIQDVIEDNTSIENSLDWDNLIKNLEPLYEYVQVESTHPLYILYTSGTTGEPKGIVRETGGHAVAINYAIRNCYGLKKKDCFFTTANIGWVSGHSFVVYGCLFSGVKSIILEDITSDLYKHYWEIISRFKVNSSATVPAIIRLMKNNDPNGDIISKLNVSFHKNIYLGGDKSHPTIINYINNILKQSVTDEYWQTESGWGMLMYPSKQLAYRDCSVGKPMPSYNITIVNSNGEEVKSNEIGEIVVKKPLPPCFITTLYRNEELYKKKYKSEKHGYYKTGDNGYFDDDGYFYITSRVDNSLSICGSMIREDSIENSINKHSMVNECSVIGVEDPVKGQVPLAFIVKNKSNCDMNNEMFEKEINKLITEDLTVIAVIKSIVYLHH</sequence>
<dbReference type="Pfam" id="PF00501">
    <property type="entry name" value="AMP-binding"/>
    <property type="match status" value="1"/>
</dbReference>
<dbReference type="STRING" id="5786.F1A074"/>
<organism evidence="5 6">
    <name type="scientific">Dictyostelium purpureum</name>
    <name type="common">Slime mold</name>
    <dbReference type="NCBI Taxonomy" id="5786"/>
    <lineage>
        <taxon>Eukaryota</taxon>
        <taxon>Amoebozoa</taxon>
        <taxon>Evosea</taxon>
        <taxon>Eumycetozoa</taxon>
        <taxon>Dictyostelia</taxon>
        <taxon>Dictyosteliales</taxon>
        <taxon>Dictyosteliaceae</taxon>
        <taxon>Dictyostelium</taxon>
    </lineage>
</organism>